<proteinExistence type="predicted"/>
<accession>A0A366F0M3</accession>
<dbReference type="EMBL" id="QNRK01000026">
    <property type="protein sequence ID" value="RBP08208.1"/>
    <property type="molecule type" value="Genomic_DNA"/>
</dbReference>
<dbReference type="SUPFAM" id="SSF88713">
    <property type="entry name" value="Glycoside hydrolase/deacetylase"/>
    <property type="match status" value="1"/>
</dbReference>
<comment type="caution">
    <text evidence="1">The sequence shown here is derived from an EMBL/GenBank/DDBJ whole genome shotgun (WGS) entry which is preliminary data.</text>
</comment>
<dbReference type="Gene3D" id="3.20.20.370">
    <property type="entry name" value="Glycoside hydrolase/deacetylase"/>
    <property type="match status" value="1"/>
</dbReference>
<dbReference type="GO" id="GO:0005975">
    <property type="term" value="P:carbohydrate metabolic process"/>
    <property type="evidence" value="ECO:0007669"/>
    <property type="project" value="InterPro"/>
</dbReference>
<reference evidence="1 2" key="1">
    <citation type="submission" date="2018-06" db="EMBL/GenBank/DDBJ databases">
        <title>Genomic Encyclopedia of Type Strains, Phase IV (KMG-IV): sequencing the most valuable type-strain genomes for metagenomic binning, comparative biology and taxonomic classification.</title>
        <authorList>
            <person name="Goeker M."/>
        </authorList>
    </citation>
    <scope>NUCLEOTIDE SEQUENCE [LARGE SCALE GENOMIC DNA]</scope>
    <source>
        <strain evidence="1 2">DSM 24875</strain>
    </source>
</reference>
<name>A0A366F0M3_9HYPH</name>
<dbReference type="AlphaFoldDB" id="A0A366F0M3"/>
<evidence type="ECO:0000313" key="2">
    <source>
        <dbReference type="Proteomes" id="UP000253529"/>
    </source>
</evidence>
<evidence type="ECO:0008006" key="3">
    <source>
        <dbReference type="Google" id="ProtNLM"/>
    </source>
</evidence>
<sequence length="355" mass="38053">MSQRRSASAGDRRLVPISLPRLRSSTRVPPLPRFLCLLAALAVLAGLSRAAPAADCAVKAAPSPGGLAAVGDYRPTLQVCSSEDGRRAFAIRTLTVGGERLALLADPEALTTRLERAACWTCRDASEDELAPTRMGRAIAASAGAPGIAHRGFLENAGLVRGAPAGAFVTGDLCPSARPLDRGFFAELETTGPHAPVALSISGLWLERHGADFRWLTDQRDSGRLAILWVNHTFTHPYRRKIPDASNFLLSRRVDPEREILDTERLLIANGETPSLFFRFPGLVSSDPLMQTVRRFHLVTLGADAWLAIGQKPGPGSIVLVHPNGNEPEGLRRFAADVARGAIARPLEPLTAAPQ</sequence>
<gene>
    <name evidence="1" type="ORF">DFR50_12653</name>
</gene>
<dbReference type="Proteomes" id="UP000253529">
    <property type="component" value="Unassembled WGS sequence"/>
</dbReference>
<organism evidence="1 2">
    <name type="scientific">Roseiarcus fermentans</name>
    <dbReference type="NCBI Taxonomy" id="1473586"/>
    <lineage>
        <taxon>Bacteria</taxon>
        <taxon>Pseudomonadati</taxon>
        <taxon>Pseudomonadota</taxon>
        <taxon>Alphaproteobacteria</taxon>
        <taxon>Hyphomicrobiales</taxon>
        <taxon>Roseiarcaceae</taxon>
        <taxon>Roseiarcus</taxon>
    </lineage>
</organism>
<dbReference type="InterPro" id="IPR011330">
    <property type="entry name" value="Glyco_hydro/deAcase_b/a-brl"/>
</dbReference>
<protein>
    <recommendedName>
        <fullName evidence="3">Polysaccharide deacetylase</fullName>
    </recommendedName>
</protein>
<keyword evidence="2" id="KW-1185">Reference proteome</keyword>
<evidence type="ECO:0000313" key="1">
    <source>
        <dbReference type="EMBL" id="RBP08208.1"/>
    </source>
</evidence>